<evidence type="ECO:0000256" key="2">
    <source>
        <dbReference type="ARBA" id="ARBA00010350"/>
    </source>
</evidence>
<gene>
    <name evidence="7" type="ORF">AA15669_0835</name>
</gene>
<comment type="caution">
    <text evidence="7">The sequence shown here is derived from an EMBL/GenBank/DDBJ whole genome shotgun (WGS) entry which is preliminary data.</text>
</comment>
<dbReference type="Pfam" id="PF01027">
    <property type="entry name" value="Bax1-I"/>
    <property type="match status" value="1"/>
</dbReference>
<evidence type="ECO:0008006" key="9">
    <source>
        <dbReference type="Google" id="ProtNLM"/>
    </source>
</evidence>
<proteinExistence type="inferred from homology"/>
<protein>
    <recommendedName>
        <fullName evidence="9">BAX inhibitor (BI)-1/YccA family protein</fullName>
    </recommendedName>
</protein>
<evidence type="ECO:0000256" key="6">
    <source>
        <dbReference type="RuleBase" id="RU004379"/>
    </source>
</evidence>
<evidence type="ECO:0000256" key="5">
    <source>
        <dbReference type="ARBA" id="ARBA00023136"/>
    </source>
</evidence>
<feature type="transmembrane region" description="Helical" evidence="6">
    <location>
        <begin position="69"/>
        <end position="92"/>
    </location>
</feature>
<dbReference type="CDD" id="cd10432">
    <property type="entry name" value="BI-1-like_bacterial"/>
    <property type="match status" value="1"/>
</dbReference>
<dbReference type="EMBL" id="BAQD01000010">
    <property type="protein sequence ID" value="GBQ06218.1"/>
    <property type="molecule type" value="Genomic_DNA"/>
</dbReference>
<comment type="subcellular location">
    <subcellularLocation>
        <location evidence="1">Membrane</location>
        <topology evidence="1">Multi-pass membrane protein</topology>
    </subcellularLocation>
</comment>
<accession>A0ABQ0NY02</accession>
<dbReference type="Proteomes" id="UP001062901">
    <property type="component" value="Unassembled WGS sequence"/>
</dbReference>
<organism evidence="7 8">
    <name type="scientific">Saccharibacter floricola DSM 15669</name>
    <dbReference type="NCBI Taxonomy" id="1123227"/>
    <lineage>
        <taxon>Bacteria</taxon>
        <taxon>Pseudomonadati</taxon>
        <taxon>Pseudomonadota</taxon>
        <taxon>Alphaproteobacteria</taxon>
        <taxon>Acetobacterales</taxon>
        <taxon>Acetobacteraceae</taxon>
        <taxon>Saccharibacter</taxon>
    </lineage>
</organism>
<comment type="similarity">
    <text evidence="2 6">Belongs to the BI1 family.</text>
</comment>
<evidence type="ECO:0000313" key="7">
    <source>
        <dbReference type="EMBL" id="GBQ06218.1"/>
    </source>
</evidence>
<keyword evidence="3 6" id="KW-0812">Transmembrane</keyword>
<reference evidence="7" key="1">
    <citation type="submission" date="2013-04" db="EMBL/GenBank/DDBJ databases">
        <title>The genome sequencing project of 58 acetic acid bacteria.</title>
        <authorList>
            <person name="Okamoto-Kainuma A."/>
            <person name="Ishikawa M."/>
            <person name="Umino S."/>
            <person name="Koizumi Y."/>
            <person name="Shiwa Y."/>
            <person name="Yoshikawa H."/>
            <person name="Matsutani M."/>
            <person name="Matsushita K."/>
        </authorList>
    </citation>
    <scope>NUCLEOTIDE SEQUENCE</scope>
    <source>
        <strain evidence="7">DSM 15669</strain>
    </source>
</reference>
<keyword evidence="8" id="KW-1185">Reference proteome</keyword>
<name>A0ABQ0NY02_9PROT</name>
<evidence type="ECO:0000313" key="8">
    <source>
        <dbReference type="Proteomes" id="UP001062901"/>
    </source>
</evidence>
<dbReference type="PANTHER" id="PTHR23291:SF50">
    <property type="entry name" value="PROTEIN LIFEGUARD 4"/>
    <property type="match status" value="1"/>
</dbReference>
<evidence type="ECO:0000256" key="4">
    <source>
        <dbReference type="ARBA" id="ARBA00022989"/>
    </source>
</evidence>
<dbReference type="InterPro" id="IPR006214">
    <property type="entry name" value="Bax_inhibitor_1-related"/>
</dbReference>
<evidence type="ECO:0000256" key="3">
    <source>
        <dbReference type="ARBA" id="ARBA00022692"/>
    </source>
</evidence>
<keyword evidence="5 6" id="KW-0472">Membrane</keyword>
<feature type="transmembrane region" description="Helical" evidence="6">
    <location>
        <begin position="184"/>
        <end position="201"/>
    </location>
</feature>
<feature type="transmembrane region" description="Helical" evidence="6">
    <location>
        <begin position="130"/>
        <end position="148"/>
    </location>
</feature>
<dbReference type="RefSeq" id="WP_018979251.1">
    <property type="nucleotide sequence ID" value="NZ_BAQD01000010.1"/>
</dbReference>
<feature type="transmembrane region" description="Helical" evidence="6">
    <location>
        <begin position="104"/>
        <end position="124"/>
    </location>
</feature>
<feature type="transmembrane region" description="Helical" evidence="6">
    <location>
        <begin position="160"/>
        <end position="178"/>
    </location>
</feature>
<keyword evidence="4 6" id="KW-1133">Transmembrane helix</keyword>
<dbReference type="PANTHER" id="PTHR23291">
    <property type="entry name" value="BAX INHIBITOR-RELATED"/>
    <property type="match status" value="1"/>
</dbReference>
<feature type="transmembrane region" description="Helical" evidence="6">
    <location>
        <begin position="30"/>
        <end position="49"/>
    </location>
</feature>
<sequence>MAFHPDFQGTETQQGQSAVDAGLRAYMLRVFNWMAVALLLTSISAYAVVNTSLKTLFYSAHMLSDGRVSVGPTLLGIVAIFAPLAFVLVLSFGVNRLSRNVAQALFLVYSLVMGVSLSSILLLYTGTSVVRTFLITASLYAAVSLWGYVTKRSLVGMGSFLFMGLIGLIIAGLVNMFFPSDKASMLISFVGVLIFTGFTAYDTQRIKMSYQYYVSALGPDDVGKMSVYDALSMYLNFVNMFQYLLQFFGQRTGGRN</sequence>
<evidence type="ECO:0000256" key="1">
    <source>
        <dbReference type="ARBA" id="ARBA00004141"/>
    </source>
</evidence>